<reference evidence="1 2" key="1">
    <citation type="submission" date="2019-08" db="EMBL/GenBank/DDBJ databases">
        <title>Actinomadura sp. nov. CYP1-5 isolated from mountain soil.</title>
        <authorList>
            <person name="Songsumanus A."/>
            <person name="Kuncharoen N."/>
            <person name="Kudo T."/>
            <person name="Yuki M."/>
            <person name="Igarashi Y."/>
            <person name="Tanasupawat S."/>
        </authorList>
    </citation>
    <scope>NUCLEOTIDE SEQUENCE [LARGE SCALE GENOMIC DNA]</scope>
    <source>
        <strain evidence="1 2">GKU157</strain>
    </source>
</reference>
<dbReference type="EMBL" id="VSFF01000013">
    <property type="protein sequence ID" value="TYC09778.1"/>
    <property type="molecule type" value="Genomic_DNA"/>
</dbReference>
<keyword evidence="2" id="KW-1185">Reference proteome</keyword>
<organism evidence="1 2">
    <name type="scientific">Actinomadura syzygii</name>
    <dbReference type="NCBI Taxonomy" id="1427538"/>
    <lineage>
        <taxon>Bacteria</taxon>
        <taxon>Bacillati</taxon>
        <taxon>Actinomycetota</taxon>
        <taxon>Actinomycetes</taxon>
        <taxon>Streptosporangiales</taxon>
        <taxon>Thermomonosporaceae</taxon>
        <taxon>Actinomadura</taxon>
    </lineage>
</organism>
<name>A0A5D0TUB4_9ACTN</name>
<proteinExistence type="predicted"/>
<dbReference type="Gene3D" id="1.10.600.10">
    <property type="entry name" value="Farnesyl Diphosphate Synthase"/>
    <property type="match status" value="1"/>
</dbReference>
<dbReference type="RefSeq" id="WP_148353828.1">
    <property type="nucleotide sequence ID" value="NZ_JBHSBF010000018.1"/>
</dbReference>
<dbReference type="OrthoDB" id="3398195at2"/>
<sequence>MQPAHQLNPQVPQYGAVAQAEDVIERLRAQCEDDLRYTIARYSELFPSDVFDGGLPSKLARAIVAQAPGSTAALLAHEARASLWVFPVDWLIDTRARSREEVRGLRRRCLAVADGAEPEPGDAVGAFLAELRDDLAARPAFAERRPLWRRHLAAMLAAMVREWDWRFARAASDPREGPAAPPTFEDYQDNADNFGSTWVNVVHWIAHDEPGVAECLPELVDASQRVQQTLRLFNDLATWQREKNTGDLNALRLVTSDVLKRRIGELLTECAALIDALADACPDGADYLRRQLRFSDAFYSAGDDYWRRV</sequence>
<gene>
    <name evidence="1" type="ORF">FXF65_32135</name>
</gene>
<dbReference type="Pfam" id="PF19086">
    <property type="entry name" value="Terpene_syn_C_2"/>
    <property type="match status" value="1"/>
</dbReference>
<evidence type="ECO:0000313" key="1">
    <source>
        <dbReference type="EMBL" id="TYC09778.1"/>
    </source>
</evidence>
<comment type="caution">
    <text evidence="1">The sequence shown here is derived from an EMBL/GenBank/DDBJ whole genome shotgun (WGS) entry which is preliminary data.</text>
</comment>
<dbReference type="SUPFAM" id="SSF48576">
    <property type="entry name" value="Terpenoid synthases"/>
    <property type="match status" value="1"/>
</dbReference>
<dbReference type="Proteomes" id="UP000322634">
    <property type="component" value="Unassembled WGS sequence"/>
</dbReference>
<evidence type="ECO:0000313" key="2">
    <source>
        <dbReference type="Proteomes" id="UP000322634"/>
    </source>
</evidence>
<protein>
    <submittedName>
        <fullName evidence="1">Terpene synthase</fullName>
    </submittedName>
</protein>
<accession>A0A5D0TUB4</accession>
<dbReference type="InterPro" id="IPR008949">
    <property type="entry name" value="Isoprenoid_synthase_dom_sf"/>
</dbReference>
<dbReference type="AlphaFoldDB" id="A0A5D0TUB4"/>